<dbReference type="AlphaFoldDB" id="A0A0C9WM14"/>
<dbReference type="OrthoDB" id="2507562at2759"/>
<evidence type="ECO:0000313" key="2">
    <source>
        <dbReference type="Proteomes" id="UP000054477"/>
    </source>
</evidence>
<dbReference type="Proteomes" id="UP000054477">
    <property type="component" value="Unassembled WGS sequence"/>
</dbReference>
<accession>A0A0C9WM14</accession>
<organism evidence="1 2">
    <name type="scientific">Laccaria amethystina LaAM-08-1</name>
    <dbReference type="NCBI Taxonomy" id="1095629"/>
    <lineage>
        <taxon>Eukaryota</taxon>
        <taxon>Fungi</taxon>
        <taxon>Dikarya</taxon>
        <taxon>Basidiomycota</taxon>
        <taxon>Agaricomycotina</taxon>
        <taxon>Agaricomycetes</taxon>
        <taxon>Agaricomycetidae</taxon>
        <taxon>Agaricales</taxon>
        <taxon>Agaricineae</taxon>
        <taxon>Hydnangiaceae</taxon>
        <taxon>Laccaria</taxon>
    </lineage>
</organism>
<reference evidence="1 2" key="1">
    <citation type="submission" date="2014-04" db="EMBL/GenBank/DDBJ databases">
        <authorList>
            <consortium name="DOE Joint Genome Institute"/>
            <person name="Kuo A."/>
            <person name="Kohler A."/>
            <person name="Nagy L.G."/>
            <person name="Floudas D."/>
            <person name="Copeland A."/>
            <person name="Barry K.W."/>
            <person name="Cichocki N."/>
            <person name="Veneault-Fourrey C."/>
            <person name="LaButti K."/>
            <person name="Lindquist E.A."/>
            <person name="Lipzen A."/>
            <person name="Lundell T."/>
            <person name="Morin E."/>
            <person name="Murat C."/>
            <person name="Sun H."/>
            <person name="Tunlid A."/>
            <person name="Henrissat B."/>
            <person name="Grigoriev I.V."/>
            <person name="Hibbett D.S."/>
            <person name="Martin F."/>
            <person name="Nordberg H.P."/>
            <person name="Cantor M.N."/>
            <person name="Hua S.X."/>
        </authorList>
    </citation>
    <scope>NUCLEOTIDE SEQUENCE [LARGE SCALE GENOMIC DNA]</scope>
    <source>
        <strain evidence="1 2">LaAM-08-1</strain>
    </source>
</reference>
<sequence>MPPNPLDILKKGLAKLTASVGTRWDALKAKLAKREPISTSDKLWLDNEANMVDEERVLEALESASDYEQGILKLEDTGKAIMRKLRELADQGFKKYDNY</sequence>
<protein>
    <recommendedName>
        <fullName evidence="3">Tubulin-specific chaperone A</fullName>
    </recommendedName>
</protein>
<proteinExistence type="predicted"/>
<reference evidence="2" key="2">
    <citation type="submission" date="2015-01" db="EMBL/GenBank/DDBJ databases">
        <title>Evolutionary Origins and Diversification of the Mycorrhizal Mutualists.</title>
        <authorList>
            <consortium name="DOE Joint Genome Institute"/>
            <consortium name="Mycorrhizal Genomics Consortium"/>
            <person name="Kohler A."/>
            <person name="Kuo A."/>
            <person name="Nagy L.G."/>
            <person name="Floudas D."/>
            <person name="Copeland A."/>
            <person name="Barry K.W."/>
            <person name="Cichocki N."/>
            <person name="Veneault-Fourrey C."/>
            <person name="LaButti K."/>
            <person name="Lindquist E.A."/>
            <person name="Lipzen A."/>
            <person name="Lundell T."/>
            <person name="Morin E."/>
            <person name="Murat C."/>
            <person name="Riley R."/>
            <person name="Ohm R."/>
            <person name="Sun H."/>
            <person name="Tunlid A."/>
            <person name="Henrissat B."/>
            <person name="Grigoriev I.V."/>
            <person name="Hibbett D.S."/>
            <person name="Martin F."/>
        </authorList>
    </citation>
    <scope>NUCLEOTIDE SEQUENCE [LARGE SCALE GENOMIC DNA]</scope>
    <source>
        <strain evidence="2">LaAM-08-1</strain>
    </source>
</reference>
<dbReference type="EMBL" id="KN838685">
    <property type="protein sequence ID" value="KIJ97724.1"/>
    <property type="molecule type" value="Genomic_DNA"/>
</dbReference>
<dbReference type="HOGENOM" id="CLU_018294_4_2_1"/>
<keyword evidence="2" id="KW-1185">Reference proteome</keyword>
<name>A0A0C9WM14_9AGAR</name>
<evidence type="ECO:0008006" key="3">
    <source>
        <dbReference type="Google" id="ProtNLM"/>
    </source>
</evidence>
<evidence type="ECO:0000313" key="1">
    <source>
        <dbReference type="EMBL" id="KIJ97724.1"/>
    </source>
</evidence>
<gene>
    <name evidence="1" type="ORF">K443DRAFT_9677</name>
</gene>